<name>A0ABR8PY27_9CLOT</name>
<keyword evidence="2" id="KW-1185">Reference proteome</keyword>
<evidence type="ECO:0000313" key="1">
    <source>
        <dbReference type="EMBL" id="MBD7913075.1"/>
    </source>
</evidence>
<accession>A0ABR8PY27</accession>
<organism evidence="1 2">
    <name type="scientific">Clostridium cibarium</name>
    <dbReference type="NCBI Taxonomy" id="2762247"/>
    <lineage>
        <taxon>Bacteria</taxon>
        <taxon>Bacillati</taxon>
        <taxon>Bacillota</taxon>
        <taxon>Clostridia</taxon>
        <taxon>Eubacteriales</taxon>
        <taxon>Clostridiaceae</taxon>
        <taxon>Clostridium</taxon>
    </lineage>
</organism>
<dbReference type="EMBL" id="JACSRA010000034">
    <property type="protein sequence ID" value="MBD7913075.1"/>
    <property type="molecule type" value="Genomic_DNA"/>
</dbReference>
<dbReference type="Proteomes" id="UP000627781">
    <property type="component" value="Unassembled WGS sequence"/>
</dbReference>
<reference evidence="1 2" key="1">
    <citation type="submission" date="2020-08" db="EMBL/GenBank/DDBJ databases">
        <title>A Genomic Blueprint of the Chicken Gut Microbiome.</title>
        <authorList>
            <person name="Gilroy R."/>
            <person name="Ravi A."/>
            <person name="Getino M."/>
            <person name="Pursley I."/>
            <person name="Horton D.L."/>
            <person name="Alikhan N.-F."/>
            <person name="Baker D."/>
            <person name="Gharbi K."/>
            <person name="Hall N."/>
            <person name="Watson M."/>
            <person name="Adriaenssens E.M."/>
            <person name="Foster-Nyarko E."/>
            <person name="Jarju S."/>
            <person name="Secka A."/>
            <person name="Antonio M."/>
            <person name="Oren A."/>
            <person name="Chaudhuri R."/>
            <person name="La Ragione R.M."/>
            <person name="Hildebrand F."/>
            <person name="Pallen M.J."/>
        </authorList>
    </citation>
    <scope>NUCLEOTIDE SEQUENCE [LARGE SCALE GENOMIC DNA]</scope>
    <source>
        <strain evidence="1 2">Sa3CVN1</strain>
    </source>
</reference>
<dbReference type="RefSeq" id="WP_191770000.1">
    <property type="nucleotide sequence ID" value="NZ_JACSRA010000034.1"/>
</dbReference>
<protein>
    <submittedName>
        <fullName evidence="1">Uncharacterized protein</fullName>
    </submittedName>
</protein>
<gene>
    <name evidence="1" type="ORF">H9661_17115</name>
</gene>
<proteinExistence type="predicted"/>
<comment type="caution">
    <text evidence="1">The sequence shown here is derived from an EMBL/GenBank/DDBJ whole genome shotgun (WGS) entry which is preliminary data.</text>
</comment>
<sequence>MDKDTDNILNQIPHPKMYSKFDVVGLVVGSVQMGKTTNMYGVINKALDIRCLSRELSYKFIKSIPITLF</sequence>
<evidence type="ECO:0000313" key="2">
    <source>
        <dbReference type="Proteomes" id="UP000627781"/>
    </source>
</evidence>